<sequence length="56" mass="6228">MQTTFGDLTGISFIDSTSTEVCHPNRAHSHKVLKDPSGWGEITFVFTICLTAHQYT</sequence>
<feature type="non-terminal residue" evidence="2">
    <location>
        <position position="56"/>
    </location>
</feature>
<reference evidence="2 3" key="2">
    <citation type="submission" date="2018-06" db="EMBL/GenBank/DDBJ databases">
        <title>Metagenomic assembly of (sub)arctic Cyanobacteria and their associated microbiome from non-axenic cultures.</title>
        <authorList>
            <person name="Baurain D."/>
        </authorList>
    </citation>
    <scope>NUCLEOTIDE SEQUENCE [LARGE SCALE GENOMIC DNA]</scope>
    <source>
        <strain evidence="2">ULC027bin1</strain>
    </source>
</reference>
<dbReference type="AlphaFoldDB" id="A0A2W4XHK0"/>
<name>A0A2W4XHK0_9CYAN</name>
<dbReference type="Pfam" id="PF13612">
    <property type="entry name" value="DDE_Tnp_1_3"/>
    <property type="match status" value="1"/>
</dbReference>
<feature type="domain" description="Transposase DDE" evidence="1">
    <location>
        <begin position="6"/>
        <end position="43"/>
    </location>
</feature>
<protein>
    <recommendedName>
        <fullName evidence="1">Transposase DDE domain-containing protein</fullName>
    </recommendedName>
</protein>
<dbReference type="Proteomes" id="UP000249794">
    <property type="component" value="Unassembled WGS sequence"/>
</dbReference>
<evidence type="ECO:0000259" key="1">
    <source>
        <dbReference type="Pfam" id="PF13612"/>
    </source>
</evidence>
<reference evidence="3" key="1">
    <citation type="submission" date="2018-04" db="EMBL/GenBank/DDBJ databases">
        <authorList>
            <person name="Cornet L."/>
        </authorList>
    </citation>
    <scope>NUCLEOTIDE SEQUENCE [LARGE SCALE GENOMIC DNA]</scope>
</reference>
<dbReference type="InterPro" id="IPR025668">
    <property type="entry name" value="Tnp_DDE_dom"/>
</dbReference>
<dbReference type="EMBL" id="QBMP01000063">
    <property type="protein sequence ID" value="PZO56830.1"/>
    <property type="molecule type" value="Genomic_DNA"/>
</dbReference>
<evidence type="ECO:0000313" key="3">
    <source>
        <dbReference type="Proteomes" id="UP000249794"/>
    </source>
</evidence>
<proteinExistence type="predicted"/>
<comment type="caution">
    <text evidence="2">The sequence shown here is derived from an EMBL/GenBank/DDBJ whole genome shotgun (WGS) entry which is preliminary data.</text>
</comment>
<evidence type="ECO:0000313" key="2">
    <source>
        <dbReference type="EMBL" id="PZO56830.1"/>
    </source>
</evidence>
<accession>A0A2W4XHK0</accession>
<organism evidence="2 3">
    <name type="scientific">Phormidesmis priestleyi</name>
    <dbReference type="NCBI Taxonomy" id="268141"/>
    <lineage>
        <taxon>Bacteria</taxon>
        <taxon>Bacillati</taxon>
        <taxon>Cyanobacteriota</taxon>
        <taxon>Cyanophyceae</taxon>
        <taxon>Leptolyngbyales</taxon>
        <taxon>Leptolyngbyaceae</taxon>
        <taxon>Phormidesmis</taxon>
    </lineage>
</organism>
<gene>
    <name evidence="2" type="ORF">DCF15_08145</name>
</gene>